<reference evidence="3" key="1">
    <citation type="submission" date="2019-03" db="EMBL/GenBank/DDBJ databases">
        <title>Metabolic reconstructions from genomes of highly enriched 'Candidatus Accumulibacter' and 'Candidatus Competibacter' bioreactor populations.</title>
        <authorList>
            <person name="Annavajhala M.K."/>
            <person name="Welles L."/>
            <person name="Abbas B."/>
            <person name="Sorokin D."/>
            <person name="Park H."/>
            <person name="Van Loosdrecht M."/>
            <person name="Chandran K."/>
        </authorList>
    </citation>
    <scope>NUCLEOTIDE SEQUENCE</scope>
    <source>
        <strain evidence="3">SBR_L</strain>
    </source>
</reference>
<evidence type="ECO:0000256" key="1">
    <source>
        <dbReference type="ARBA" id="ARBA00008918"/>
    </source>
</evidence>
<dbReference type="InterPro" id="IPR023393">
    <property type="entry name" value="START-like_dom_sf"/>
</dbReference>
<name>A0ABX1T806_9PROT</name>
<dbReference type="EMBL" id="SPMX01000013">
    <property type="protein sequence ID" value="NMQ04952.1"/>
    <property type="molecule type" value="Genomic_DNA"/>
</dbReference>
<feature type="domain" description="Coenzyme Q-binding protein COQ10 START" evidence="2">
    <location>
        <begin position="73"/>
        <end position="200"/>
    </location>
</feature>
<evidence type="ECO:0000259" key="2">
    <source>
        <dbReference type="Pfam" id="PF03364"/>
    </source>
</evidence>
<proteinExistence type="inferred from homology"/>
<evidence type="ECO:0000313" key="4">
    <source>
        <dbReference type="Proteomes" id="UP000886469"/>
    </source>
</evidence>
<dbReference type="Pfam" id="PF03364">
    <property type="entry name" value="Polyketide_cyc"/>
    <property type="match status" value="1"/>
</dbReference>
<evidence type="ECO:0000313" key="3">
    <source>
        <dbReference type="EMBL" id="NMQ04952.1"/>
    </source>
</evidence>
<protein>
    <recommendedName>
        <fullName evidence="2">Coenzyme Q-binding protein COQ10 START domain-containing protein</fullName>
    </recommendedName>
</protein>
<dbReference type="PANTHER" id="PTHR34060">
    <property type="entry name" value="POLYKETIDE CYCLASE / DEHYDRASE AND LIPID TRANSPORT PROTEIN"/>
    <property type="match status" value="1"/>
</dbReference>
<dbReference type="Proteomes" id="UP000886469">
    <property type="component" value="Unassembled WGS sequence"/>
</dbReference>
<dbReference type="Gene3D" id="3.30.530.20">
    <property type="match status" value="1"/>
</dbReference>
<accession>A0ABX1T806</accession>
<comment type="caution">
    <text evidence="3">The sequence shown here is derived from an EMBL/GenBank/DDBJ whole genome shotgun (WGS) entry which is preliminary data.</text>
</comment>
<dbReference type="SUPFAM" id="SSF55961">
    <property type="entry name" value="Bet v1-like"/>
    <property type="match status" value="1"/>
</dbReference>
<dbReference type="InterPro" id="IPR005031">
    <property type="entry name" value="COQ10_START"/>
</dbReference>
<dbReference type="PANTHER" id="PTHR34060:SF2">
    <property type="entry name" value="OS03G0837900 PROTEIN"/>
    <property type="match status" value="1"/>
</dbReference>
<sequence>MVSSRRGMNSAGRTVYQTGYQTGARRLRMATLFSLAIAFAAAAQGSTAGGAAARIDVSLDGETYRVRASAQLAADQRVVWDTLTDYEHLREFIPGVTRARVLARAGNQLSIEQVGVFSVFFIDLPVQVRLAVQHIPHTTVLARMEANPADAGEPTLRSFSGRYTLSTIRLGQRAGVRLDYDAQFELTRPLPALIGPLFGVAAVRRTMHAQFEAMLREIERRQALLDVAEERAE</sequence>
<organism evidence="3 4">
    <name type="scientific">Candidatus Accumulibacter contiguus</name>
    <dbReference type="NCBI Taxonomy" id="2954381"/>
    <lineage>
        <taxon>Bacteria</taxon>
        <taxon>Pseudomonadati</taxon>
        <taxon>Pseudomonadota</taxon>
        <taxon>Betaproteobacteria</taxon>
        <taxon>Candidatus Accumulibacter</taxon>
    </lineage>
</organism>
<keyword evidence="4" id="KW-1185">Reference proteome</keyword>
<comment type="similarity">
    <text evidence="1">Belongs to the ribosome association toxin RatA family.</text>
</comment>
<gene>
    <name evidence="3" type="ORF">E4Q08_06610</name>
</gene>